<gene>
    <name evidence="2" type="ORF">KM031_08970</name>
</gene>
<evidence type="ECO:0000313" key="2">
    <source>
        <dbReference type="EMBL" id="QWK89019.1"/>
    </source>
</evidence>
<dbReference type="KEGG" id="gfu:KM031_08970"/>
<protein>
    <recommendedName>
        <fullName evidence="4">Tetratricopeptide repeat protein</fullName>
    </recommendedName>
</protein>
<organism evidence="2 3">
    <name type="scientific">Gemmobacter fulvus</name>
    <dbReference type="NCBI Taxonomy" id="2840474"/>
    <lineage>
        <taxon>Bacteria</taxon>
        <taxon>Pseudomonadati</taxon>
        <taxon>Pseudomonadota</taxon>
        <taxon>Alphaproteobacteria</taxon>
        <taxon>Rhodobacterales</taxon>
        <taxon>Paracoccaceae</taxon>
        <taxon>Gemmobacter</taxon>
    </lineage>
</organism>
<name>A0A975P385_9RHOB</name>
<dbReference type="AlphaFoldDB" id="A0A975P385"/>
<feature type="chain" id="PRO_5037216863" description="Tetratricopeptide repeat protein" evidence="1">
    <location>
        <begin position="22"/>
        <end position="690"/>
    </location>
</feature>
<evidence type="ECO:0000256" key="1">
    <source>
        <dbReference type="SAM" id="SignalP"/>
    </source>
</evidence>
<sequence>MRVLIWLAALACLFHATNGMAEVAKVTSGEHSGFSRLVVTLPENAEWRFGRTKDGYALEVDQKGLIYNLEKVFTRIPKTRIAAVTQVAESSTLLITVACACHAMPFEFRPGIIVVDLKPGKPPAHSSFEAMLDERPQRVTAPTEIVGPVRSTEMLRDTERALIEQIGRAASSGVIEMDLVQNSLKPQSDINLPQIRIGEDIGMIARKGGAYLEGLVVEDPRCLADENLAVQVWGEEAPIARQIGMARENLLGEFDDPDLIQIEKAARLYIYIGFGQEARQIIQMGAAESEQSRIIKSLGKLVDSTVDPGGIFSGMENCDTAAALWSILARPSLRPSEKINTGAILRAFSALPLHLRQTLVGSLGDRFLQQGDLEAARKVRDAVLRGPVLPQAEVLLLGAALEAHQGEQEKAKESYAEIAADGGQSEPEAVIALVELAVETGDTLPAEAVANLEALTQQYRGAPQANELKRALVLGFAASGQFDRSFAALASAPEAEQDLWDVLAKKGASSAILTHAVLDPNRGRPNLLRRTELNLARRLLDLGLPEPAWLWLARPGADAPPEERILAAEIALRSRDAAGALRALAGLEGAQAAALRGQAHRQIGDSDLAAAIFADQGDAEASRAARRVAENWGVVATEDVAPWSDVAKLLPPEAALDPQEATLAAGRALVEQSISTRARLDTLLSQTAVP</sequence>
<keyword evidence="3" id="KW-1185">Reference proteome</keyword>
<dbReference type="RefSeq" id="WP_215505969.1">
    <property type="nucleotide sequence ID" value="NZ_CP076361.1"/>
</dbReference>
<evidence type="ECO:0008006" key="4">
    <source>
        <dbReference type="Google" id="ProtNLM"/>
    </source>
</evidence>
<proteinExistence type="predicted"/>
<keyword evidence="1" id="KW-0732">Signal</keyword>
<dbReference type="Proteomes" id="UP000679352">
    <property type="component" value="Chromosome"/>
</dbReference>
<accession>A0A975P385</accession>
<dbReference type="EMBL" id="CP076361">
    <property type="protein sequence ID" value="QWK89019.1"/>
    <property type="molecule type" value="Genomic_DNA"/>
</dbReference>
<evidence type="ECO:0000313" key="3">
    <source>
        <dbReference type="Proteomes" id="UP000679352"/>
    </source>
</evidence>
<reference evidence="2" key="1">
    <citation type="submission" date="2021-06" db="EMBL/GenBank/DDBJ databases">
        <title>Direct submission.</title>
        <authorList>
            <person name="Lee C.-S."/>
            <person name="Jin L."/>
        </authorList>
    </citation>
    <scope>NUCLEOTIDE SEQUENCE</scope>
    <source>
        <strain evidence="2">Con5</strain>
    </source>
</reference>
<feature type="signal peptide" evidence="1">
    <location>
        <begin position="1"/>
        <end position="21"/>
    </location>
</feature>